<reference evidence="1" key="1">
    <citation type="submission" date="2014-11" db="EMBL/GenBank/DDBJ databases">
        <authorList>
            <person name="Amaro Gonzalez C."/>
        </authorList>
    </citation>
    <scope>NUCLEOTIDE SEQUENCE</scope>
</reference>
<reference evidence="1" key="2">
    <citation type="journal article" date="2015" name="Fish Shellfish Immunol.">
        <title>Early steps in the European eel (Anguilla anguilla)-Vibrio vulnificus interaction in the gills: Role of the RtxA13 toxin.</title>
        <authorList>
            <person name="Callol A."/>
            <person name="Pajuelo D."/>
            <person name="Ebbesson L."/>
            <person name="Teles M."/>
            <person name="MacKenzie S."/>
            <person name="Amaro C."/>
        </authorList>
    </citation>
    <scope>NUCLEOTIDE SEQUENCE</scope>
</reference>
<evidence type="ECO:0000313" key="1">
    <source>
        <dbReference type="EMBL" id="JAH43922.1"/>
    </source>
</evidence>
<name>A0A0E9SRQ6_ANGAN</name>
<dbReference type="EMBL" id="GBXM01064655">
    <property type="protein sequence ID" value="JAH43922.1"/>
    <property type="molecule type" value="Transcribed_RNA"/>
</dbReference>
<organism evidence="1">
    <name type="scientific">Anguilla anguilla</name>
    <name type="common">European freshwater eel</name>
    <name type="synonym">Muraena anguilla</name>
    <dbReference type="NCBI Taxonomy" id="7936"/>
    <lineage>
        <taxon>Eukaryota</taxon>
        <taxon>Metazoa</taxon>
        <taxon>Chordata</taxon>
        <taxon>Craniata</taxon>
        <taxon>Vertebrata</taxon>
        <taxon>Euteleostomi</taxon>
        <taxon>Actinopterygii</taxon>
        <taxon>Neopterygii</taxon>
        <taxon>Teleostei</taxon>
        <taxon>Anguilliformes</taxon>
        <taxon>Anguillidae</taxon>
        <taxon>Anguilla</taxon>
    </lineage>
</organism>
<sequence length="47" mass="5564">MELVRVHLEFEVYCIPYISILISSHFISNKLYYSYSLSPCPTRYACL</sequence>
<dbReference type="AlphaFoldDB" id="A0A0E9SRQ6"/>
<proteinExistence type="predicted"/>
<accession>A0A0E9SRQ6</accession>
<protein>
    <submittedName>
        <fullName evidence="1">Uncharacterized protein</fullName>
    </submittedName>
</protein>